<feature type="domain" description="DUF11" evidence="3">
    <location>
        <begin position="153"/>
        <end position="269"/>
    </location>
</feature>
<evidence type="ECO:0000259" key="3">
    <source>
        <dbReference type="Pfam" id="PF01345"/>
    </source>
</evidence>
<evidence type="ECO:0000313" key="5">
    <source>
        <dbReference type="Proteomes" id="UP000248724"/>
    </source>
</evidence>
<dbReference type="EMBL" id="QHBU01000169">
    <property type="protein sequence ID" value="PZR80163.1"/>
    <property type="molecule type" value="Genomic_DNA"/>
</dbReference>
<feature type="region of interest" description="Disordered" evidence="1">
    <location>
        <begin position="1"/>
        <end position="20"/>
    </location>
</feature>
<accession>A0A2W5Z4G7</accession>
<feature type="transmembrane region" description="Helical" evidence="2">
    <location>
        <begin position="109"/>
        <end position="132"/>
    </location>
</feature>
<sequence length="338" mass="33603">MAVTNHGHSPDPIRRRHRHGQALPLTVADARCMVGRESGWIGVIACHAAFTAKAHPRCASRLDLDLIASLVIGVARASATGSGCGKTPRVPTAQSTGTPSRGVSARKTALLLGAGAFLCLVAAPAAALTAGADVTPPVLPLATPAIDPPAAHLTLTQTVDKATAAVGDTVTYTVTVANTGSLAAAAVTVDDVMGGTAASRVDDGTAGTANSWLGTPVTTITKVLTGHYRWVYALMNPGNSNVVRFSAVIRRPSGSPPSTVTLTSTASTSGASPATATTTATLTPTVSGPSAGAVKGVIAAVPHGGSGLNATVAGLLSLGGVGCIMLAVLARRREDHAA</sequence>
<dbReference type="NCBIfam" id="TIGR01451">
    <property type="entry name" value="B_ant_repeat"/>
    <property type="match status" value="1"/>
</dbReference>
<evidence type="ECO:0000256" key="2">
    <source>
        <dbReference type="SAM" id="Phobius"/>
    </source>
</evidence>
<comment type="caution">
    <text evidence="4">The sequence shown here is derived from an EMBL/GenBank/DDBJ whole genome shotgun (WGS) entry which is preliminary data.</text>
</comment>
<organism evidence="4 5">
    <name type="scientific">Candidatus Aeolococcus gillhamiae</name>
    <dbReference type="NCBI Taxonomy" id="3127015"/>
    <lineage>
        <taxon>Bacteria</taxon>
        <taxon>Bacillati</taxon>
        <taxon>Candidatus Dormiibacterota</taxon>
        <taxon>Candidatus Dormibacteria</taxon>
        <taxon>Candidatus Aeolococcales</taxon>
        <taxon>Candidatus Aeolococcaceae</taxon>
        <taxon>Candidatus Aeolococcus</taxon>
    </lineage>
</organism>
<dbReference type="Pfam" id="PF01345">
    <property type="entry name" value="DUF11"/>
    <property type="match status" value="1"/>
</dbReference>
<feature type="transmembrane region" description="Helical" evidence="2">
    <location>
        <begin position="310"/>
        <end position="330"/>
    </location>
</feature>
<name>A0A2W5Z4G7_9BACT</name>
<feature type="region of interest" description="Disordered" evidence="1">
    <location>
        <begin position="253"/>
        <end position="283"/>
    </location>
</feature>
<keyword evidence="2" id="KW-0472">Membrane</keyword>
<dbReference type="InterPro" id="IPR047589">
    <property type="entry name" value="DUF11_rpt"/>
</dbReference>
<dbReference type="InterPro" id="IPR001434">
    <property type="entry name" value="OmcB-like_DUF11"/>
</dbReference>
<keyword evidence="2" id="KW-1133">Transmembrane helix</keyword>
<keyword evidence="2" id="KW-0812">Transmembrane</keyword>
<gene>
    <name evidence="4" type="ORF">DLM65_08970</name>
</gene>
<evidence type="ECO:0000313" key="4">
    <source>
        <dbReference type="EMBL" id="PZR80163.1"/>
    </source>
</evidence>
<protein>
    <recommendedName>
        <fullName evidence="3">DUF11 domain-containing protein</fullName>
    </recommendedName>
</protein>
<evidence type="ECO:0000256" key="1">
    <source>
        <dbReference type="SAM" id="MobiDB-lite"/>
    </source>
</evidence>
<dbReference type="Proteomes" id="UP000248724">
    <property type="component" value="Unassembled WGS sequence"/>
</dbReference>
<reference evidence="4 5" key="1">
    <citation type="journal article" date="2017" name="Nature">
        <title>Atmospheric trace gases support primary production in Antarctic desert surface soil.</title>
        <authorList>
            <person name="Ji M."/>
            <person name="Greening C."/>
            <person name="Vanwonterghem I."/>
            <person name="Carere C.R."/>
            <person name="Bay S.K."/>
            <person name="Steen J.A."/>
            <person name="Montgomery K."/>
            <person name="Lines T."/>
            <person name="Beardall J."/>
            <person name="van Dorst J."/>
            <person name="Snape I."/>
            <person name="Stott M.B."/>
            <person name="Hugenholtz P."/>
            <person name="Ferrari B.C."/>
        </authorList>
    </citation>
    <scope>NUCLEOTIDE SEQUENCE [LARGE SCALE GENOMIC DNA]</scope>
    <source>
        <strain evidence="4">RRmetagenome_bin12</strain>
    </source>
</reference>
<proteinExistence type="predicted"/>
<dbReference type="AlphaFoldDB" id="A0A2W5Z4G7"/>